<proteinExistence type="inferred from homology"/>
<sequence length="278" mass="29373">MIAWGSTAKISHSARAVITGAGSGIGRSFALELARRNSMVLCSDKSADRAEETAELVKALGGTAFPTVCDVSQREDVEELAVTAEQKFGAAPTLVVNNAGVGAGGHLIGEIGFDEWYWVLGINLLGVVHGCEVFAPRLRSQKRAGIINIASAAAYSAAPLMAAYSASKAAVLSVSETLRSEMIGTGVHVTVVCPTFVKTNVARDGRIAGKPADYAANMIEQRGTDPEVIARKALDANDAGRLYVMPQPDAWLGWRIKRMAPALTTRAMGFARNVMDPQ</sequence>
<reference evidence="4 5" key="1">
    <citation type="submission" date="2016-06" db="EMBL/GenBank/DDBJ databases">
        <authorList>
            <person name="Sutton G."/>
            <person name="Brinkac L."/>
            <person name="Sanka R."/>
            <person name="Adams M."/>
            <person name="Lau E."/>
            <person name="Garcia-Basteiro A."/>
            <person name="Lopez-Varela E."/>
            <person name="Palencia S."/>
        </authorList>
    </citation>
    <scope>NUCLEOTIDE SEQUENCE [LARGE SCALE GENOMIC DNA]</scope>
    <source>
        <strain evidence="4 5">1211594.5</strain>
    </source>
</reference>
<dbReference type="EMBL" id="LZME01000135">
    <property type="protein sequence ID" value="OBK81841.1"/>
    <property type="molecule type" value="Genomic_DNA"/>
</dbReference>
<evidence type="ECO:0000313" key="5">
    <source>
        <dbReference type="Proteomes" id="UP000093712"/>
    </source>
</evidence>
<dbReference type="GO" id="GO:0016491">
    <property type="term" value="F:oxidoreductase activity"/>
    <property type="evidence" value="ECO:0007669"/>
    <property type="project" value="UniProtKB-KW"/>
</dbReference>
<dbReference type="Gene3D" id="3.40.50.720">
    <property type="entry name" value="NAD(P)-binding Rossmann-like Domain"/>
    <property type="match status" value="1"/>
</dbReference>
<evidence type="ECO:0000256" key="1">
    <source>
        <dbReference type="ARBA" id="ARBA00006484"/>
    </source>
</evidence>
<dbReference type="RefSeq" id="WP_065041916.1">
    <property type="nucleotide sequence ID" value="NZ_LZME01000135.1"/>
</dbReference>
<dbReference type="CDD" id="cd05233">
    <property type="entry name" value="SDR_c"/>
    <property type="match status" value="1"/>
</dbReference>
<evidence type="ECO:0000256" key="3">
    <source>
        <dbReference type="RuleBase" id="RU000363"/>
    </source>
</evidence>
<dbReference type="InterPro" id="IPR002347">
    <property type="entry name" value="SDR_fam"/>
</dbReference>
<dbReference type="AlphaFoldDB" id="A0AA91ERT8"/>
<name>A0AA91ERT8_9MYCO</name>
<dbReference type="PANTHER" id="PTHR43391:SF12">
    <property type="entry name" value="OXIDOREDUCTASE EPHD-RELATED"/>
    <property type="match status" value="1"/>
</dbReference>
<dbReference type="PANTHER" id="PTHR43391">
    <property type="entry name" value="RETINOL DEHYDROGENASE-RELATED"/>
    <property type="match status" value="1"/>
</dbReference>
<accession>A0AA91ERT8</accession>
<dbReference type="SUPFAM" id="SSF51735">
    <property type="entry name" value="NAD(P)-binding Rossmann-fold domains"/>
    <property type="match status" value="1"/>
</dbReference>
<dbReference type="InterPro" id="IPR020904">
    <property type="entry name" value="Sc_DH/Rdtase_CS"/>
</dbReference>
<dbReference type="InterPro" id="IPR036291">
    <property type="entry name" value="NAD(P)-bd_dom_sf"/>
</dbReference>
<gene>
    <name evidence="4" type="ORF">A5649_10265</name>
</gene>
<organism evidence="4 5">
    <name type="scientific">Mycolicibacter heraklionensis</name>
    <dbReference type="NCBI Taxonomy" id="512402"/>
    <lineage>
        <taxon>Bacteria</taxon>
        <taxon>Bacillati</taxon>
        <taxon>Actinomycetota</taxon>
        <taxon>Actinomycetes</taxon>
        <taxon>Mycobacteriales</taxon>
        <taxon>Mycobacteriaceae</taxon>
        <taxon>Mycolicibacter</taxon>
    </lineage>
</organism>
<comment type="caution">
    <text evidence="4">The sequence shown here is derived from an EMBL/GenBank/DDBJ whole genome shotgun (WGS) entry which is preliminary data.</text>
</comment>
<evidence type="ECO:0000313" key="4">
    <source>
        <dbReference type="EMBL" id="OBK81841.1"/>
    </source>
</evidence>
<keyword evidence="2" id="KW-0560">Oxidoreductase</keyword>
<dbReference type="Proteomes" id="UP000093712">
    <property type="component" value="Unassembled WGS sequence"/>
</dbReference>
<dbReference type="Pfam" id="PF00106">
    <property type="entry name" value="adh_short"/>
    <property type="match status" value="1"/>
</dbReference>
<dbReference type="PROSITE" id="PS00061">
    <property type="entry name" value="ADH_SHORT"/>
    <property type="match status" value="1"/>
</dbReference>
<evidence type="ECO:0000256" key="2">
    <source>
        <dbReference type="ARBA" id="ARBA00023002"/>
    </source>
</evidence>
<dbReference type="PRINTS" id="PR00081">
    <property type="entry name" value="GDHRDH"/>
</dbReference>
<dbReference type="PRINTS" id="PR00080">
    <property type="entry name" value="SDRFAMILY"/>
</dbReference>
<comment type="similarity">
    <text evidence="1 3">Belongs to the short-chain dehydrogenases/reductases (SDR) family.</text>
</comment>
<protein>
    <submittedName>
        <fullName evidence="4">Short-chain dehydrogenase</fullName>
    </submittedName>
</protein>